<evidence type="ECO:0000313" key="2">
    <source>
        <dbReference type="EMBL" id="MDH2392167.1"/>
    </source>
</evidence>
<dbReference type="Proteomes" id="UP001223144">
    <property type="component" value="Unassembled WGS sequence"/>
</dbReference>
<keyword evidence="3" id="KW-1185">Reference proteome</keyword>
<proteinExistence type="predicted"/>
<comment type="caution">
    <text evidence="2">The sequence shown here is derived from an EMBL/GenBank/DDBJ whole genome shotgun (WGS) entry which is preliminary data.</text>
</comment>
<sequence>MSDSADDDRLNPLKALDLSLAQELPELEVLPSAHAPGSTFGTAGTGSSISTPSGTFSSAGSASSA</sequence>
<evidence type="ECO:0000313" key="3">
    <source>
        <dbReference type="Proteomes" id="UP001223144"/>
    </source>
</evidence>
<organism evidence="2 3">
    <name type="scientific">Streptomyces chengmaiensis</name>
    <dbReference type="NCBI Taxonomy" id="3040919"/>
    <lineage>
        <taxon>Bacteria</taxon>
        <taxon>Bacillati</taxon>
        <taxon>Actinomycetota</taxon>
        <taxon>Actinomycetes</taxon>
        <taxon>Kitasatosporales</taxon>
        <taxon>Streptomycetaceae</taxon>
        <taxon>Streptomyces</taxon>
    </lineage>
</organism>
<dbReference type="NCBIfam" id="NF033482">
    <property type="entry name" value="RiPP_thiocil"/>
    <property type="match status" value="1"/>
</dbReference>
<feature type="region of interest" description="Disordered" evidence="1">
    <location>
        <begin position="30"/>
        <end position="65"/>
    </location>
</feature>
<name>A0ABT6HTX0_9ACTN</name>
<dbReference type="RefSeq" id="WP_279931179.1">
    <property type="nucleotide sequence ID" value="NZ_JARWBG010000037.1"/>
</dbReference>
<dbReference type="InterPro" id="IPR049803">
    <property type="entry name" value="RiPP_thiocil-like"/>
</dbReference>
<evidence type="ECO:0000256" key="1">
    <source>
        <dbReference type="SAM" id="MobiDB-lite"/>
    </source>
</evidence>
<reference evidence="2 3" key="1">
    <citation type="submission" date="2023-04" db="EMBL/GenBank/DDBJ databases">
        <title>Streptomyces chengmaiensis sp. nov. isolated from the stem of mangrove plant in Hainan.</title>
        <authorList>
            <person name="Huang X."/>
            <person name="Zhou S."/>
            <person name="Chu X."/>
            <person name="Xie Y."/>
            <person name="Lin Y."/>
        </authorList>
    </citation>
    <scope>NUCLEOTIDE SEQUENCE [LARGE SCALE GENOMIC DNA]</scope>
    <source>
        <strain evidence="2 3">HNM0663</strain>
    </source>
</reference>
<protein>
    <submittedName>
        <fullName evidence="2">Thiocillin family RiPP</fullName>
    </submittedName>
</protein>
<dbReference type="EMBL" id="JARWBG010000037">
    <property type="protein sequence ID" value="MDH2392167.1"/>
    <property type="molecule type" value="Genomic_DNA"/>
</dbReference>
<gene>
    <name evidence="2" type="ORF">QCN29_25970</name>
</gene>
<accession>A0ABT6HTX0</accession>
<feature type="compositionally biased region" description="Low complexity" evidence="1">
    <location>
        <begin position="35"/>
        <end position="65"/>
    </location>
</feature>